<dbReference type="AlphaFoldDB" id="A0A6J7N4H6"/>
<proteinExistence type="predicted"/>
<dbReference type="EMBL" id="CAFBLC010000023">
    <property type="protein sequence ID" value="CAB4854586.1"/>
    <property type="molecule type" value="Genomic_DNA"/>
</dbReference>
<dbReference type="EMBL" id="CAEZYA010000018">
    <property type="protein sequence ID" value="CAB4704761.1"/>
    <property type="molecule type" value="Genomic_DNA"/>
</dbReference>
<evidence type="ECO:0000313" key="2">
    <source>
        <dbReference type="EMBL" id="CAB4767455.1"/>
    </source>
</evidence>
<protein>
    <submittedName>
        <fullName evidence="5">Unannotated protein</fullName>
    </submittedName>
</protein>
<reference evidence="5" key="1">
    <citation type="submission" date="2020-05" db="EMBL/GenBank/DDBJ databases">
        <authorList>
            <person name="Chiriac C."/>
            <person name="Salcher M."/>
            <person name="Ghai R."/>
            <person name="Kavagutti S V."/>
        </authorList>
    </citation>
    <scope>NUCLEOTIDE SEQUENCE</scope>
</reference>
<name>A0A6J7N4H6_9ZZZZ</name>
<dbReference type="EMBL" id="CAFBQM010000015">
    <property type="protein sequence ID" value="CAB5056172.1"/>
    <property type="molecule type" value="Genomic_DNA"/>
</dbReference>
<gene>
    <name evidence="1" type="ORF">UFOPK2627_00691</name>
    <name evidence="2" type="ORF">UFOPK2879_00795</name>
    <name evidence="3" type="ORF">UFOPK3078_00875</name>
    <name evidence="4" type="ORF">UFOPK3288_00815</name>
    <name evidence="5" type="ORF">UFOPK3990_00909</name>
    <name evidence="6" type="ORF">UFOPK4245_00761</name>
    <name evidence="7" type="ORF">UFOPK4337_00532</name>
</gene>
<evidence type="ECO:0000313" key="1">
    <source>
        <dbReference type="EMBL" id="CAB4704761.1"/>
    </source>
</evidence>
<accession>A0A6J7N4H6</accession>
<sequence length="94" mass="11044">MLNSVKFPVMELQEIRNRWNEVLDAVLEVDRVSWLSFFDARLAEFDGTVLTLDFSDARKLSSSHEFSQVRINQHQILTQAIYKVFNIEVRIAEQ</sequence>
<evidence type="ECO:0000313" key="6">
    <source>
        <dbReference type="EMBL" id="CAB5049285.1"/>
    </source>
</evidence>
<dbReference type="EMBL" id="CAFAAU010000024">
    <property type="protein sequence ID" value="CAB4809038.1"/>
    <property type="molecule type" value="Genomic_DNA"/>
</dbReference>
<organism evidence="5">
    <name type="scientific">freshwater metagenome</name>
    <dbReference type="NCBI Taxonomy" id="449393"/>
    <lineage>
        <taxon>unclassified sequences</taxon>
        <taxon>metagenomes</taxon>
        <taxon>ecological metagenomes</taxon>
    </lineage>
</organism>
<evidence type="ECO:0000313" key="5">
    <source>
        <dbReference type="EMBL" id="CAB4988281.1"/>
    </source>
</evidence>
<dbReference type="EMBL" id="CAFBOQ010000026">
    <property type="protein sequence ID" value="CAB4988281.1"/>
    <property type="molecule type" value="Genomic_DNA"/>
</dbReference>
<dbReference type="EMBL" id="CAFBQD010000016">
    <property type="protein sequence ID" value="CAB5049285.1"/>
    <property type="molecule type" value="Genomic_DNA"/>
</dbReference>
<dbReference type="EMBL" id="CAEZZN010000023">
    <property type="protein sequence ID" value="CAB4767455.1"/>
    <property type="molecule type" value="Genomic_DNA"/>
</dbReference>
<evidence type="ECO:0000313" key="3">
    <source>
        <dbReference type="EMBL" id="CAB4809038.1"/>
    </source>
</evidence>
<evidence type="ECO:0000313" key="4">
    <source>
        <dbReference type="EMBL" id="CAB4854586.1"/>
    </source>
</evidence>
<evidence type="ECO:0000313" key="7">
    <source>
        <dbReference type="EMBL" id="CAB5056172.1"/>
    </source>
</evidence>